<feature type="compositionally biased region" description="Low complexity" evidence="1">
    <location>
        <begin position="23"/>
        <end position="77"/>
    </location>
</feature>
<name>A0ABS7ELJ9_9GAMM</name>
<evidence type="ECO:0008006" key="5">
    <source>
        <dbReference type="Google" id="ProtNLM"/>
    </source>
</evidence>
<keyword evidence="4" id="KW-1185">Reference proteome</keyword>
<sequence>MKHSILMLISALSLVACGGGGSESNTASAAVNSSSGGNNNGQSSGAQTQVAQTNTTDDSASDDTAASDQSSSATTDTATEDPVTSPVISADSPTVVSNSEDLTIAADFGFDHQQPLAVTIVTRRADGARYFATICAADDSQVELTADYGQCLWQATLVDDTTATNIVLPVHINRLVAELWQIQQGQYQVQRLALDIYQNSATVMF</sequence>
<accession>A0ABS7ELJ9</accession>
<dbReference type="RefSeq" id="WP_220105113.1">
    <property type="nucleotide sequence ID" value="NZ_JAHZSS010000023.1"/>
</dbReference>
<organism evidence="3 4">
    <name type="scientific">Neiella holothuriorum</name>
    <dbReference type="NCBI Taxonomy" id="2870530"/>
    <lineage>
        <taxon>Bacteria</taxon>
        <taxon>Pseudomonadati</taxon>
        <taxon>Pseudomonadota</taxon>
        <taxon>Gammaproteobacteria</taxon>
        <taxon>Alteromonadales</taxon>
        <taxon>Echinimonadaceae</taxon>
        <taxon>Neiella</taxon>
    </lineage>
</organism>
<reference evidence="3" key="1">
    <citation type="submission" date="2021-07" db="EMBL/GenBank/DDBJ databases">
        <title>Neiella marina sp. nov., isolated from the intestinal content of sea cucumber Apostichopus japonicus.</title>
        <authorList>
            <person name="Bai X."/>
        </authorList>
    </citation>
    <scope>NUCLEOTIDE SEQUENCE</scope>
    <source>
        <strain evidence="3">126</strain>
    </source>
</reference>
<dbReference type="Proteomes" id="UP001166251">
    <property type="component" value="Unassembled WGS sequence"/>
</dbReference>
<protein>
    <recommendedName>
        <fullName evidence="5">Lipoprotein</fullName>
    </recommendedName>
</protein>
<dbReference type="PROSITE" id="PS51257">
    <property type="entry name" value="PROKAR_LIPOPROTEIN"/>
    <property type="match status" value="1"/>
</dbReference>
<evidence type="ECO:0000313" key="3">
    <source>
        <dbReference type="EMBL" id="MBW8192491.1"/>
    </source>
</evidence>
<keyword evidence="2" id="KW-0732">Signal</keyword>
<dbReference type="EMBL" id="JAHZSS010000023">
    <property type="protein sequence ID" value="MBW8192491.1"/>
    <property type="molecule type" value="Genomic_DNA"/>
</dbReference>
<feature type="chain" id="PRO_5047213110" description="Lipoprotein" evidence="2">
    <location>
        <begin position="19"/>
        <end position="205"/>
    </location>
</feature>
<evidence type="ECO:0000256" key="2">
    <source>
        <dbReference type="SAM" id="SignalP"/>
    </source>
</evidence>
<proteinExistence type="predicted"/>
<gene>
    <name evidence="3" type="ORF">K0504_15740</name>
</gene>
<feature type="signal peptide" evidence="2">
    <location>
        <begin position="1"/>
        <end position="18"/>
    </location>
</feature>
<feature type="region of interest" description="Disordered" evidence="1">
    <location>
        <begin position="23"/>
        <end position="94"/>
    </location>
</feature>
<comment type="caution">
    <text evidence="3">The sequence shown here is derived from an EMBL/GenBank/DDBJ whole genome shotgun (WGS) entry which is preliminary data.</text>
</comment>
<evidence type="ECO:0000313" key="4">
    <source>
        <dbReference type="Proteomes" id="UP001166251"/>
    </source>
</evidence>
<evidence type="ECO:0000256" key="1">
    <source>
        <dbReference type="SAM" id="MobiDB-lite"/>
    </source>
</evidence>